<dbReference type="SUPFAM" id="SSF56935">
    <property type="entry name" value="Porins"/>
    <property type="match status" value="1"/>
</dbReference>
<evidence type="ECO:0000256" key="8">
    <source>
        <dbReference type="SAM" id="SignalP"/>
    </source>
</evidence>
<sequence>MKIKFLIFIITISSSLSFTFAQERTKDTIDDQVVNVVKPYTPTISDAFKIKDTPKLSDSNMVKKKEVKYNIFSIPVASTFTPAKGKAAKVDKAKPVYLYDNYASLGVGTYTTILGEVYLNHELSNTENVGGYFSHHSSGGGIDGLLLDDSFAKTGLNAYYSQKLRDFSWKVNGGFDIMTYNWYGLPEDFFSEAPVDQNDTRHTFSGFHLGGKLKFDDAIIKDGSVRFRRFGDDYDSGENRFVATTSFDVPVQGEEISTEFYIDYIGGSFDNGFSSPDEIKYGNVTFGLSPSFQLKQDDLTVNLGLRLVYLNDTEFSDNQFFIYPNIEATYRLVDEILIAYGGITGQLQQNSYYDFANENPFVSPTLFVVPTDQRFNGFIGLKGKLSNNVSYNIKGNYYSEGNKALFKANNINSEPFGDRDDINYQFGNSFGVVYDDVNTFSVGGELNIDVNRNFTLGFKGEYFSYNTDEQSEAWNLPDVTGSIFMDVQITEKWFAGASAFYVGERKDQQERIGPFVNPNPPITTTLESYFDANAHVGYKVNDQLSVFAKVNNMLNQDYERYLNFPVQGIQALAGATYQFDF</sequence>
<keyword evidence="3" id="KW-1134">Transmembrane beta strand</keyword>
<feature type="chain" id="PRO_5032762098" evidence="8">
    <location>
        <begin position="22"/>
        <end position="581"/>
    </location>
</feature>
<dbReference type="GO" id="GO:0015344">
    <property type="term" value="F:siderophore uptake transmembrane transporter activity"/>
    <property type="evidence" value="ECO:0007669"/>
    <property type="project" value="TreeGrafter"/>
</dbReference>
<keyword evidence="2" id="KW-0813">Transport</keyword>
<dbReference type="PANTHER" id="PTHR30069">
    <property type="entry name" value="TONB-DEPENDENT OUTER MEMBRANE RECEPTOR"/>
    <property type="match status" value="1"/>
</dbReference>
<reference evidence="9" key="1">
    <citation type="submission" date="2020-08" db="EMBL/GenBank/DDBJ databases">
        <title>Winogradskyella ouciana sp. nov., isolated from the hadal seawater of the Mariana Trench.</title>
        <authorList>
            <person name="He X."/>
        </authorList>
    </citation>
    <scope>NUCLEOTIDE SEQUENCE [LARGE SCALE GENOMIC DNA]</scope>
    <source>
        <strain evidence="9">KCTC 52348</strain>
    </source>
</reference>
<evidence type="ECO:0000313" key="10">
    <source>
        <dbReference type="Proteomes" id="UP000533900"/>
    </source>
</evidence>
<protein>
    <submittedName>
        <fullName evidence="9">TonB-dependent receptor</fullName>
    </submittedName>
</protein>
<dbReference type="GO" id="GO:0044718">
    <property type="term" value="P:siderophore transmembrane transport"/>
    <property type="evidence" value="ECO:0007669"/>
    <property type="project" value="TreeGrafter"/>
</dbReference>
<dbReference type="EMBL" id="JACLCP010000001">
    <property type="protein sequence ID" value="MBC2844836.1"/>
    <property type="molecule type" value="Genomic_DNA"/>
</dbReference>
<evidence type="ECO:0000256" key="3">
    <source>
        <dbReference type="ARBA" id="ARBA00022452"/>
    </source>
</evidence>
<evidence type="ECO:0000256" key="1">
    <source>
        <dbReference type="ARBA" id="ARBA00004571"/>
    </source>
</evidence>
<dbReference type="RefSeq" id="WP_185788478.1">
    <property type="nucleotide sequence ID" value="NZ_JACLCP010000001.1"/>
</dbReference>
<evidence type="ECO:0000256" key="4">
    <source>
        <dbReference type="ARBA" id="ARBA00022692"/>
    </source>
</evidence>
<gene>
    <name evidence="9" type="ORF">H7F21_06995</name>
</gene>
<keyword evidence="10" id="KW-1185">Reference proteome</keyword>
<proteinExistence type="predicted"/>
<evidence type="ECO:0000256" key="5">
    <source>
        <dbReference type="ARBA" id="ARBA00022729"/>
    </source>
</evidence>
<dbReference type="InterPro" id="IPR036942">
    <property type="entry name" value="Beta-barrel_TonB_sf"/>
</dbReference>
<evidence type="ECO:0000256" key="6">
    <source>
        <dbReference type="ARBA" id="ARBA00023136"/>
    </source>
</evidence>
<accession>A0A842ISQ6</accession>
<evidence type="ECO:0000256" key="2">
    <source>
        <dbReference type="ARBA" id="ARBA00022448"/>
    </source>
</evidence>
<dbReference type="Proteomes" id="UP000533900">
    <property type="component" value="Unassembled WGS sequence"/>
</dbReference>
<dbReference type="Gene3D" id="2.40.170.20">
    <property type="entry name" value="TonB-dependent receptor, beta-barrel domain"/>
    <property type="match status" value="1"/>
</dbReference>
<dbReference type="InterPro" id="IPR039426">
    <property type="entry name" value="TonB-dep_rcpt-like"/>
</dbReference>
<dbReference type="GO" id="GO:0009279">
    <property type="term" value="C:cell outer membrane"/>
    <property type="evidence" value="ECO:0007669"/>
    <property type="project" value="UniProtKB-SubCell"/>
</dbReference>
<keyword evidence="7" id="KW-0998">Cell outer membrane</keyword>
<keyword evidence="9" id="KW-0675">Receptor</keyword>
<evidence type="ECO:0000313" key="9">
    <source>
        <dbReference type="EMBL" id="MBC2844836.1"/>
    </source>
</evidence>
<evidence type="ECO:0000256" key="7">
    <source>
        <dbReference type="ARBA" id="ARBA00023237"/>
    </source>
</evidence>
<keyword evidence="6" id="KW-0472">Membrane</keyword>
<keyword evidence="4" id="KW-0812">Transmembrane</keyword>
<comment type="caution">
    <text evidence="9">The sequence shown here is derived from an EMBL/GenBank/DDBJ whole genome shotgun (WGS) entry which is preliminary data.</text>
</comment>
<organism evidence="9 10">
    <name type="scientific">Winogradskyella flava</name>
    <dbReference type="NCBI Taxonomy" id="1884876"/>
    <lineage>
        <taxon>Bacteria</taxon>
        <taxon>Pseudomonadati</taxon>
        <taxon>Bacteroidota</taxon>
        <taxon>Flavobacteriia</taxon>
        <taxon>Flavobacteriales</taxon>
        <taxon>Flavobacteriaceae</taxon>
        <taxon>Winogradskyella</taxon>
    </lineage>
</organism>
<feature type="signal peptide" evidence="8">
    <location>
        <begin position="1"/>
        <end position="21"/>
    </location>
</feature>
<comment type="subcellular location">
    <subcellularLocation>
        <location evidence="1">Cell outer membrane</location>
        <topology evidence="1">Multi-pass membrane protein</topology>
    </subcellularLocation>
</comment>
<dbReference type="AlphaFoldDB" id="A0A842ISQ6"/>
<dbReference type="PANTHER" id="PTHR30069:SF29">
    <property type="entry name" value="HEMOGLOBIN AND HEMOGLOBIN-HAPTOGLOBIN-BINDING PROTEIN 1-RELATED"/>
    <property type="match status" value="1"/>
</dbReference>
<name>A0A842ISQ6_9FLAO</name>
<keyword evidence="5 8" id="KW-0732">Signal</keyword>